<reference evidence="3" key="1">
    <citation type="journal article" date="2023" name="Insect Mol. Biol.">
        <title>Genome sequencing provides insights into the evolution of gene families encoding plant cell wall-degrading enzymes in longhorned beetles.</title>
        <authorList>
            <person name="Shin N.R."/>
            <person name="Okamura Y."/>
            <person name="Kirsch R."/>
            <person name="Pauchet Y."/>
        </authorList>
    </citation>
    <scope>NUCLEOTIDE SEQUENCE</scope>
    <source>
        <strain evidence="3">AMC_N1</strain>
    </source>
</reference>
<evidence type="ECO:0000256" key="1">
    <source>
        <dbReference type="SAM" id="MobiDB-lite"/>
    </source>
</evidence>
<proteinExistence type="predicted"/>
<evidence type="ECO:0000313" key="4">
    <source>
        <dbReference type="Proteomes" id="UP001162162"/>
    </source>
</evidence>
<feature type="signal peptide" evidence="2">
    <location>
        <begin position="1"/>
        <end position="18"/>
    </location>
</feature>
<accession>A0AAV8X4J0</accession>
<comment type="caution">
    <text evidence="3">The sequence shown here is derived from an EMBL/GenBank/DDBJ whole genome shotgun (WGS) entry which is preliminary data.</text>
</comment>
<dbReference type="EMBL" id="JAPWTK010001179">
    <property type="protein sequence ID" value="KAJ8933675.1"/>
    <property type="molecule type" value="Genomic_DNA"/>
</dbReference>
<feature type="region of interest" description="Disordered" evidence="1">
    <location>
        <begin position="46"/>
        <end position="79"/>
    </location>
</feature>
<organism evidence="3 4">
    <name type="scientific">Aromia moschata</name>
    <dbReference type="NCBI Taxonomy" id="1265417"/>
    <lineage>
        <taxon>Eukaryota</taxon>
        <taxon>Metazoa</taxon>
        <taxon>Ecdysozoa</taxon>
        <taxon>Arthropoda</taxon>
        <taxon>Hexapoda</taxon>
        <taxon>Insecta</taxon>
        <taxon>Pterygota</taxon>
        <taxon>Neoptera</taxon>
        <taxon>Endopterygota</taxon>
        <taxon>Coleoptera</taxon>
        <taxon>Polyphaga</taxon>
        <taxon>Cucujiformia</taxon>
        <taxon>Chrysomeloidea</taxon>
        <taxon>Cerambycidae</taxon>
        <taxon>Cerambycinae</taxon>
        <taxon>Callichromatini</taxon>
        <taxon>Aromia</taxon>
    </lineage>
</organism>
<gene>
    <name evidence="3" type="ORF">NQ318_009962</name>
</gene>
<name>A0AAV8X4J0_9CUCU</name>
<evidence type="ECO:0000256" key="2">
    <source>
        <dbReference type="SAM" id="SignalP"/>
    </source>
</evidence>
<keyword evidence="2" id="KW-0732">Signal</keyword>
<keyword evidence="4" id="KW-1185">Reference proteome</keyword>
<sequence>MELKPLVVLTVYSILVLAEICESRLNKIFKPKHHCASEVLCNTTKFYPREGDQEDPGGATRRSSSPSPGPVIEPGEMLQVPQMRNSMDEYQEVNMCRTRRVTVVPKTGFDVET</sequence>
<evidence type="ECO:0000313" key="3">
    <source>
        <dbReference type="EMBL" id="KAJ8933675.1"/>
    </source>
</evidence>
<dbReference type="AlphaFoldDB" id="A0AAV8X4J0"/>
<dbReference type="Proteomes" id="UP001162162">
    <property type="component" value="Unassembled WGS sequence"/>
</dbReference>
<protein>
    <submittedName>
        <fullName evidence="3">Uncharacterized protein</fullName>
    </submittedName>
</protein>
<feature type="chain" id="PRO_5043832653" evidence="2">
    <location>
        <begin position="19"/>
        <end position="113"/>
    </location>
</feature>